<organism evidence="1 2">
    <name type="scientific">Trifolium pratense</name>
    <name type="common">Red clover</name>
    <dbReference type="NCBI Taxonomy" id="57577"/>
    <lineage>
        <taxon>Eukaryota</taxon>
        <taxon>Viridiplantae</taxon>
        <taxon>Streptophyta</taxon>
        <taxon>Embryophyta</taxon>
        <taxon>Tracheophyta</taxon>
        <taxon>Spermatophyta</taxon>
        <taxon>Magnoliopsida</taxon>
        <taxon>eudicotyledons</taxon>
        <taxon>Gunneridae</taxon>
        <taxon>Pentapetalae</taxon>
        <taxon>rosids</taxon>
        <taxon>fabids</taxon>
        <taxon>Fabales</taxon>
        <taxon>Fabaceae</taxon>
        <taxon>Papilionoideae</taxon>
        <taxon>50 kb inversion clade</taxon>
        <taxon>NPAAA clade</taxon>
        <taxon>Hologalegina</taxon>
        <taxon>IRL clade</taxon>
        <taxon>Trifolieae</taxon>
        <taxon>Trifolium</taxon>
    </lineage>
</organism>
<dbReference type="Proteomes" id="UP001177021">
    <property type="component" value="Unassembled WGS sequence"/>
</dbReference>
<evidence type="ECO:0000313" key="2">
    <source>
        <dbReference type="Proteomes" id="UP001177021"/>
    </source>
</evidence>
<accession>A0ACB0KM41</accession>
<gene>
    <name evidence="1" type="ORF">MILVUS5_LOCUS23655</name>
</gene>
<comment type="caution">
    <text evidence="1">The sequence shown here is derived from an EMBL/GenBank/DDBJ whole genome shotgun (WGS) entry which is preliminary data.</text>
</comment>
<sequence length="86" mass="10330">MISSGFISSSSVIMCCILILFLVGRMLEFSCEFSVLRVPINENRRLELRSFLTYRFLTLKSDRNYPRFWTYDVHRQRAELWLLSEK</sequence>
<proteinExistence type="predicted"/>
<dbReference type="EMBL" id="CASHSV030000311">
    <property type="protein sequence ID" value="CAJ2657014.1"/>
    <property type="molecule type" value="Genomic_DNA"/>
</dbReference>
<protein>
    <submittedName>
        <fullName evidence="1">Uncharacterized protein</fullName>
    </submittedName>
</protein>
<keyword evidence="2" id="KW-1185">Reference proteome</keyword>
<reference evidence="1" key="1">
    <citation type="submission" date="2023-10" db="EMBL/GenBank/DDBJ databases">
        <authorList>
            <person name="Rodriguez Cubillos JULIANA M."/>
            <person name="De Vega J."/>
        </authorList>
    </citation>
    <scope>NUCLEOTIDE SEQUENCE</scope>
</reference>
<evidence type="ECO:0000313" key="1">
    <source>
        <dbReference type="EMBL" id="CAJ2657014.1"/>
    </source>
</evidence>
<name>A0ACB0KM41_TRIPR</name>